<dbReference type="EMBL" id="JACRDE010000211">
    <property type="protein sequence ID" value="MBI5249364.1"/>
    <property type="molecule type" value="Genomic_DNA"/>
</dbReference>
<comment type="caution">
    <text evidence="1">The sequence shown here is derived from an EMBL/GenBank/DDBJ whole genome shotgun (WGS) entry which is preliminary data.</text>
</comment>
<dbReference type="Proteomes" id="UP000807825">
    <property type="component" value="Unassembled WGS sequence"/>
</dbReference>
<name>A0A9D6V0P0_9BACT</name>
<reference evidence="1" key="1">
    <citation type="submission" date="2020-07" db="EMBL/GenBank/DDBJ databases">
        <title>Huge and variable diversity of episymbiotic CPR bacteria and DPANN archaea in groundwater ecosystems.</title>
        <authorList>
            <person name="He C.Y."/>
            <person name="Keren R."/>
            <person name="Whittaker M."/>
            <person name="Farag I.F."/>
            <person name="Doudna J."/>
            <person name="Cate J.H.D."/>
            <person name="Banfield J.F."/>
        </authorList>
    </citation>
    <scope>NUCLEOTIDE SEQUENCE</scope>
    <source>
        <strain evidence="1">NC_groundwater_1664_Pr3_B-0.1um_52_9</strain>
    </source>
</reference>
<protein>
    <submittedName>
        <fullName evidence="1">Uncharacterized protein</fullName>
    </submittedName>
</protein>
<sequence>MFPEPMQIVPFTAKRVNCLGREGVRFVTDRQQAFTYARRVSECGCLNRPVSAAQAFMVLQANHYDPWVTTEHENPCANPQAERTESVIPTEVGTQMNMLLLRLPDADRGDDAGRLCVAPQREYAKFLFCQRQNCSFESASVPGI</sequence>
<evidence type="ECO:0000313" key="1">
    <source>
        <dbReference type="EMBL" id="MBI5249364.1"/>
    </source>
</evidence>
<accession>A0A9D6V0P0</accession>
<gene>
    <name evidence="1" type="ORF">HY912_07710</name>
</gene>
<dbReference type="AlphaFoldDB" id="A0A9D6V0P0"/>
<proteinExistence type="predicted"/>
<evidence type="ECO:0000313" key="2">
    <source>
        <dbReference type="Proteomes" id="UP000807825"/>
    </source>
</evidence>
<organism evidence="1 2">
    <name type="scientific">Desulfomonile tiedjei</name>
    <dbReference type="NCBI Taxonomy" id="2358"/>
    <lineage>
        <taxon>Bacteria</taxon>
        <taxon>Pseudomonadati</taxon>
        <taxon>Thermodesulfobacteriota</taxon>
        <taxon>Desulfomonilia</taxon>
        <taxon>Desulfomonilales</taxon>
        <taxon>Desulfomonilaceae</taxon>
        <taxon>Desulfomonile</taxon>
    </lineage>
</organism>